<dbReference type="GO" id="GO:0005886">
    <property type="term" value="C:plasma membrane"/>
    <property type="evidence" value="ECO:0007669"/>
    <property type="project" value="TreeGrafter"/>
</dbReference>
<proteinExistence type="predicted"/>
<evidence type="ECO:0000313" key="5">
    <source>
        <dbReference type="Proteomes" id="UP000694392"/>
    </source>
</evidence>
<evidence type="ECO:0000313" key="4">
    <source>
        <dbReference type="Ensembl" id="ENSSPUP00000012374.1"/>
    </source>
</evidence>
<dbReference type="AlphaFoldDB" id="A0A8D0L6J0"/>
<feature type="signal peptide" evidence="3">
    <location>
        <begin position="1"/>
        <end position="20"/>
    </location>
</feature>
<feature type="chain" id="PRO_5034466581" description="P-selectin glycoprotein ligand 1" evidence="3">
    <location>
        <begin position="21"/>
        <end position="357"/>
    </location>
</feature>
<dbReference type="PANTHER" id="PTHR17384">
    <property type="entry name" value="P-SELECTIN GLYCOPROTEIN LIGAND-1"/>
    <property type="match status" value="1"/>
</dbReference>
<evidence type="ECO:0000256" key="2">
    <source>
        <dbReference type="SAM" id="Phobius"/>
    </source>
</evidence>
<reference evidence="4" key="2">
    <citation type="submission" date="2025-09" db="UniProtKB">
        <authorList>
            <consortium name="Ensembl"/>
        </authorList>
    </citation>
    <scope>IDENTIFICATION</scope>
</reference>
<evidence type="ECO:0000256" key="1">
    <source>
        <dbReference type="SAM" id="MobiDB-lite"/>
    </source>
</evidence>
<dbReference type="Proteomes" id="UP000694392">
    <property type="component" value="Unplaced"/>
</dbReference>
<dbReference type="PANTHER" id="PTHR17384:SF7">
    <property type="entry name" value="P-SELECTIN GLYCOPROTEIN LIGAND 1"/>
    <property type="match status" value="1"/>
</dbReference>
<accession>A0A8D0L6J0</accession>
<dbReference type="OMA" id="NNTEMVC"/>
<feature type="region of interest" description="Disordered" evidence="1">
    <location>
        <begin position="226"/>
        <end position="257"/>
    </location>
</feature>
<keyword evidence="2" id="KW-0472">Membrane</keyword>
<evidence type="ECO:0000256" key="3">
    <source>
        <dbReference type="SAM" id="SignalP"/>
    </source>
</evidence>
<protein>
    <recommendedName>
        <fullName evidence="6">P-selectin glycoprotein ligand 1</fullName>
    </recommendedName>
</protein>
<keyword evidence="5" id="KW-1185">Reference proteome</keyword>
<dbReference type="InterPro" id="IPR026195">
    <property type="entry name" value="PSGL-1"/>
</dbReference>
<dbReference type="Ensembl" id="ENSSPUT00000013192.1">
    <property type="protein sequence ID" value="ENSSPUP00000012374.1"/>
    <property type="gene ID" value="ENSSPUG00000009516.1"/>
</dbReference>
<organism evidence="4 5">
    <name type="scientific">Sphenodon punctatus</name>
    <name type="common">Tuatara</name>
    <name type="synonym">Hatteria punctata</name>
    <dbReference type="NCBI Taxonomy" id="8508"/>
    <lineage>
        <taxon>Eukaryota</taxon>
        <taxon>Metazoa</taxon>
        <taxon>Chordata</taxon>
        <taxon>Craniata</taxon>
        <taxon>Vertebrata</taxon>
        <taxon>Euteleostomi</taxon>
        <taxon>Lepidosauria</taxon>
        <taxon>Sphenodontia</taxon>
        <taxon>Sphenodontidae</taxon>
        <taxon>Sphenodon</taxon>
    </lineage>
</organism>
<sequence length="357" mass="37711">MVPRWATLPLLLSGLLLADGYKLPAFGLLGRDDAVQEGFAGAGLPEDSGSQHGQAQCVWQSKDVGAEAPVLSRKRRADAVLLTTKPLKEFAEDTTEPLKNSFSATRGILHEDETESVSPSALTEEHTALAKHETTFTATPATDTLAEAVDVTEGAHLSTAANETLIFPSETTAVEARTEQASNVSQAGSPWLWKRSFTSSPQPLAKASDVTTGYLLEDLDTSMPGVSAAEKTNSSLPPPTMGAVTTPASPPSANPPSHTGLLVKKCLAVIFILALVAGIFIVCTAVLATMLWRQKRVHQLRRHNTTEMVCISALLPDGEGGAGKGRTPKAKGMKLLTETGSDTEGDNLTLNSLLPDH</sequence>
<keyword evidence="2" id="KW-1133">Transmembrane helix</keyword>
<reference evidence="4" key="1">
    <citation type="submission" date="2025-08" db="UniProtKB">
        <authorList>
            <consortium name="Ensembl"/>
        </authorList>
    </citation>
    <scope>IDENTIFICATION</scope>
</reference>
<evidence type="ECO:0008006" key="6">
    <source>
        <dbReference type="Google" id="ProtNLM"/>
    </source>
</evidence>
<feature type="compositionally biased region" description="Polar residues" evidence="1">
    <location>
        <begin position="338"/>
        <end position="357"/>
    </location>
</feature>
<dbReference type="GeneTree" id="ENSGT01030000235326"/>
<keyword evidence="3" id="KW-0732">Signal</keyword>
<keyword evidence="2" id="KW-0812">Transmembrane</keyword>
<feature type="transmembrane region" description="Helical" evidence="2">
    <location>
        <begin position="267"/>
        <end position="292"/>
    </location>
</feature>
<name>A0A8D0L6J0_SPHPU</name>
<dbReference type="GO" id="GO:0050901">
    <property type="term" value="P:leukocyte tethering or rolling"/>
    <property type="evidence" value="ECO:0007669"/>
    <property type="project" value="TreeGrafter"/>
</dbReference>
<feature type="region of interest" description="Disordered" evidence="1">
    <location>
        <begin position="337"/>
        <end position="357"/>
    </location>
</feature>